<feature type="transmembrane region" description="Helical" evidence="4">
    <location>
        <begin position="110"/>
        <end position="135"/>
    </location>
</feature>
<feature type="transmembrane region" description="Helical" evidence="4">
    <location>
        <begin position="85"/>
        <end position="104"/>
    </location>
</feature>
<keyword evidence="2 4" id="KW-1133">Transmembrane helix</keyword>
<name>A0A512NM06_9HYPH</name>
<dbReference type="PANTHER" id="PTHR11360:SF290">
    <property type="entry name" value="MONOCARBOXYLATE MFS PERMEASE"/>
    <property type="match status" value="1"/>
</dbReference>
<feature type="transmembrane region" description="Helical" evidence="4">
    <location>
        <begin position="58"/>
        <end position="78"/>
    </location>
</feature>
<evidence type="ECO:0000256" key="3">
    <source>
        <dbReference type="ARBA" id="ARBA00023136"/>
    </source>
</evidence>
<organism evidence="6 7">
    <name type="scientific">Reyranella soli</name>
    <dbReference type="NCBI Taxonomy" id="1230389"/>
    <lineage>
        <taxon>Bacteria</taxon>
        <taxon>Pseudomonadati</taxon>
        <taxon>Pseudomonadota</taxon>
        <taxon>Alphaproteobacteria</taxon>
        <taxon>Hyphomicrobiales</taxon>
        <taxon>Reyranellaceae</taxon>
        <taxon>Reyranella</taxon>
    </lineage>
</organism>
<gene>
    <name evidence="6" type="ORF">RSO01_71150</name>
</gene>
<feature type="transmembrane region" description="Helical" evidence="4">
    <location>
        <begin position="25"/>
        <end position="46"/>
    </location>
</feature>
<dbReference type="PROSITE" id="PS50850">
    <property type="entry name" value="MFS"/>
    <property type="match status" value="1"/>
</dbReference>
<dbReference type="Proteomes" id="UP000321058">
    <property type="component" value="Unassembled WGS sequence"/>
</dbReference>
<evidence type="ECO:0000313" key="7">
    <source>
        <dbReference type="Proteomes" id="UP000321058"/>
    </source>
</evidence>
<feature type="transmembrane region" description="Helical" evidence="4">
    <location>
        <begin position="350"/>
        <end position="374"/>
    </location>
</feature>
<feature type="transmembrane region" description="Helical" evidence="4">
    <location>
        <begin position="317"/>
        <end position="338"/>
    </location>
</feature>
<keyword evidence="7" id="KW-1185">Reference proteome</keyword>
<evidence type="ECO:0000256" key="1">
    <source>
        <dbReference type="ARBA" id="ARBA00022692"/>
    </source>
</evidence>
<evidence type="ECO:0000313" key="6">
    <source>
        <dbReference type="EMBL" id="GEP59949.1"/>
    </source>
</evidence>
<feature type="transmembrane region" description="Helical" evidence="4">
    <location>
        <begin position="177"/>
        <end position="197"/>
    </location>
</feature>
<feature type="transmembrane region" description="Helical" evidence="4">
    <location>
        <begin position="380"/>
        <end position="403"/>
    </location>
</feature>
<dbReference type="InterPro" id="IPR036259">
    <property type="entry name" value="MFS_trans_sf"/>
</dbReference>
<dbReference type="Pfam" id="PF07690">
    <property type="entry name" value="MFS_1"/>
    <property type="match status" value="2"/>
</dbReference>
<evidence type="ECO:0000259" key="5">
    <source>
        <dbReference type="PROSITE" id="PS50850"/>
    </source>
</evidence>
<feature type="transmembrane region" description="Helical" evidence="4">
    <location>
        <begin position="293"/>
        <end position="311"/>
    </location>
</feature>
<dbReference type="OrthoDB" id="146345at2"/>
<reference evidence="6 7" key="1">
    <citation type="submission" date="2019-07" db="EMBL/GenBank/DDBJ databases">
        <title>Whole genome shotgun sequence of Reyranella soli NBRC 108950.</title>
        <authorList>
            <person name="Hosoyama A."/>
            <person name="Uohara A."/>
            <person name="Ohji S."/>
            <person name="Ichikawa N."/>
        </authorList>
    </citation>
    <scope>NUCLEOTIDE SEQUENCE [LARGE SCALE GENOMIC DNA]</scope>
    <source>
        <strain evidence="6 7">NBRC 108950</strain>
    </source>
</reference>
<evidence type="ECO:0000256" key="2">
    <source>
        <dbReference type="ARBA" id="ARBA00022989"/>
    </source>
</evidence>
<sequence length="419" mass="44018">MDGPEPGGGATRPASVESKASWRTAWLILAILSVSFGSSLLIVVGMKPIQESLGTDRSVVALAGAFLWVGTGAGGIFMGWLSDRIGVRATVAIGAGMIAAGLLLSSLGWIWSLFIGHALMGLFGNGGVYPPLLVYLSRWFDRRRGTAIALISSGQYVAGVVWPALFERIISSLGWQMLMVGFAVLVLVAILPATLLLKPSPLPLVPQHLPHVTAGGRRIGGMRPNVVQALLCVAGFCCCIPMSVPQAHLVAFCTDLGISPTRSATMLSVMLASAFVARQAWGALADRIGGLRTILVGSATQALAISAFSLTQDEAGLFAVSAAFGFGFAGIIPAYSVAIRDIFPPSEASWRMPLTLFTAMSGMAAGSWFAGFLYDHFGYYAPAFTAGIVFNIVNLTIIGFLVFRLSGGRWANPYAAAVE</sequence>
<keyword evidence="3 4" id="KW-0472">Membrane</keyword>
<dbReference type="Gene3D" id="1.20.1250.20">
    <property type="entry name" value="MFS general substrate transporter like domains"/>
    <property type="match status" value="2"/>
</dbReference>
<dbReference type="InterPro" id="IPR011701">
    <property type="entry name" value="MFS"/>
</dbReference>
<keyword evidence="1 4" id="KW-0812">Transmembrane</keyword>
<evidence type="ECO:0000256" key="4">
    <source>
        <dbReference type="SAM" id="Phobius"/>
    </source>
</evidence>
<dbReference type="InterPro" id="IPR050327">
    <property type="entry name" value="Proton-linked_MCT"/>
</dbReference>
<dbReference type="AlphaFoldDB" id="A0A512NM06"/>
<dbReference type="PANTHER" id="PTHR11360">
    <property type="entry name" value="MONOCARBOXYLATE TRANSPORTER"/>
    <property type="match status" value="1"/>
</dbReference>
<dbReference type="SUPFAM" id="SSF103473">
    <property type="entry name" value="MFS general substrate transporter"/>
    <property type="match status" value="1"/>
</dbReference>
<dbReference type="EMBL" id="BKAJ01000145">
    <property type="protein sequence ID" value="GEP59949.1"/>
    <property type="molecule type" value="Genomic_DNA"/>
</dbReference>
<proteinExistence type="predicted"/>
<comment type="caution">
    <text evidence="6">The sequence shown here is derived from an EMBL/GenBank/DDBJ whole genome shotgun (WGS) entry which is preliminary data.</text>
</comment>
<feature type="transmembrane region" description="Helical" evidence="4">
    <location>
        <begin position="147"/>
        <end position="165"/>
    </location>
</feature>
<dbReference type="InterPro" id="IPR020846">
    <property type="entry name" value="MFS_dom"/>
</dbReference>
<dbReference type="RefSeq" id="WP_147155320.1">
    <property type="nucleotide sequence ID" value="NZ_BKAJ01000145.1"/>
</dbReference>
<dbReference type="GO" id="GO:0022857">
    <property type="term" value="F:transmembrane transporter activity"/>
    <property type="evidence" value="ECO:0007669"/>
    <property type="project" value="InterPro"/>
</dbReference>
<accession>A0A512NM06</accession>
<protein>
    <submittedName>
        <fullName evidence="6">MFS transporter</fullName>
    </submittedName>
</protein>
<feature type="domain" description="Major facilitator superfamily (MFS) profile" evidence="5">
    <location>
        <begin position="23"/>
        <end position="406"/>
    </location>
</feature>